<evidence type="ECO:0000313" key="2">
    <source>
        <dbReference type="EMBL" id="CAF1553441.1"/>
    </source>
</evidence>
<dbReference type="InterPro" id="IPR036397">
    <property type="entry name" value="RNaseH_sf"/>
</dbReference>
<dbReference type="Proteomes" id="UP000663829">
    <property type="component" value="Unassembled WGS sequence"/>
</dbReference>
<keyword evidence="4" id="KW-1185">Reference proteome</keyword>
<name>A0A815X5Z8_9BILA</name>
<dbReference type="EMBL" id="CAJNOQ010027434">
    <property type="protein sequence ID" value="CAF1553441.1"/>
    <property type="molecule type" value="Genomic_DNA"/>
</dbReference>
<dbReference type="Proteomes" id="UP000681722">
    <property type="component" value="Unassembled WGS sequence"/>
</dbReference>
<dbReference type="GO" id="GO:0003676">
    <property type="term" value="F:nucleic acid binding"/>
    <property type="evidence" value="ECO:0007669"/>
    <property type="project" value="InterPro"/>
</dbReference>
<proteinExistence type="predicted"/>
<dbReference type="Gene3D" id="3.30.420.10">
    <property type="entry name" value="Ribonuclease H-like superfamily/Ribonuclease H"/>
    <property type="match status" value="1"/>
</dbReference>
<accession>A0A815X5Z8</accession>
<dbReference type="OrthoDB" id="4843387at2759"/>
<evidence type="ECO:0000313" key="4">
    <source>
        <dbReference type="Proteomes" id="UP000663829"/>
    </source>
</evidence>
<organism evidence="2 4">
    <name type="scientific">Didymodactylos carnosus</name>
    <dbReference type="NCBI Taxonomy" id="1234261"/>
    <lineage>
        <taxon>Eukaryota</taxon>
        <taxon>Metazoa</taxon>
        <taxon>Spiralia</taxon>
        <taxon>Gnathifera</taxon>
        <taxon>Rotifera</taxon>
        <taxon>Eurotatoria</taxon>
        <taxon>Bdelloidea</taxon>
        <taxon>Philodinida</taxon>
        <taxon>Philodinidae</taxon>
        <taxon>Didymodactylos</taxon>
    </lineage>
</organism>
<reference evidence="2" key="1">
    <citation type="submission" date="2021-02" db="EMBL/GenBank/DDBJ databases">
        <authorList>
            <person name="Nowell W R."/>
        </authorList>
    </citation>
    <scope>NUCLEOTIDE SEQUENCE</scope>
</reference>
<evidence type="ECO:0000313" key="3">
    <source>
        <dbReference type="EMBL" id="CAF4414584.1"/>
    </source>
</evidence>
<dbReference type="EMBL" id="CAJOBC010093124">
    <property type="protein sequence ID" value="CAF4414584.1"/>
    <property type="molecule type" value="Genomic_DNA"/>
</dbReference>
<evidence type="ECO:0000256" key="1">
    <source>
        <dbReference type="SAM" id="Coils"/>
    </source>
</evidence>
<feature type="coiled-coil region" evidence="1">
    <location>
        <begin position="76"/>
        <end position="103"/>
    </location>
</feature>
<protein>
    <recommendedName>
        <fullName evidence="5">Transposase</fullName>
    </recommendedName>
</protein>
<feature type="non-terminal residue" evidence="2">
    <location>
        <position position="1"/>
    </location>
</feature>
<gene>
    <name evidence="2" type="ORF">GPM918_LOCUS39342</name>
    <name evidence="3" type="ORF">SRO942_LOCUS40209</name>
</gene>
<dbReference type="AlphaFoldDB" id="A0A815X5Z8"/>
<evidence type="ECO:0008006" key="5">
    <source>
        <dbReference type="Google" id="ProtNLM"/>
    </source>
</evidence>
<keyword evidence="1" id="KW-0175">Coiled coil</keyword>
<comment type="caution">
    <text evidence="2">The sequence shown here is derived from an EMBL/GenBank/DDBJ whole genome shotgun (WGS) entry which is preliminary data.</text>
</comment>
<sequence length="103" mass="11799">PEEVVYLHDSAPYHKANATQRLLKDLNIDFFDRTEWPGSSLDLNAAEHVGSILMDKVESLMISENGSDRNSQVVLLKHLQNVLHELENEQELVKNLLKSYLKD</sequence>